<reference evidence="3" key="3">
    <citation type="submission" date="2015-06" db="UniProtKB">
        <authorList>
            <consortium name="EnsemblMetazoa"/>
        </authorList>
    </citation>
    <scope>IDENTIFICATION</scope>
</reference>
<gene>
    <name evidence="3" type="primary">20201559</name>
    <name evidence="2" type="ORF">HELRODRAFT_166630</name>
</gene>
<dbReference type="RefSeq" id="XP_009010105.1">
    <property type="nucleotide sequence ID" value="XM_009011857.1"/>
</dbReference>
<keyword evidence="1" id="KW-1133">Transmembrane helix</keyword>
<dbReference type="EMBL" id="KB095812">
    <property type="protein sequence ID" value="ESO11617.1"/>
    <property type="molecule type" value="Genomic_DNA"/>
</dbReference>
<dbReference type="InParanoid" id="T1EYA9"/>
<reference evidence="2 4" key="2">
    <citation type="journal article" date="2013" name="Nature">
        <title>Insights into bilaterian evolution from three spiralian genomes.</title>
        <authorList>
            <person name="Simakov O."/>
            <person name="Marletaz F."/>
            <person name="Cho S.J."/>
            <person name="Edsinger-Gonzales E."/>
            <person name="Havlak P."/>
            <person name="Hellsten U."/>
            <person name="Kuo D.H."/>
            <person name="Larsson T."/>
            <person name="Lv J."/>
            <person name="Arendt D."/>
            <person name="Savage R."/>
            <person name="Osoegawa K."/>
            <person name="de Jong P."/>
            <person name="Grimwood J."/>
            <person name="Chapman J.A."/>
            <person name="Shapiro H."/>
            <person name="Aerts A."/>
            <person name="Otillar R.P."/>
            <person name="Terry A.Y."/>
            <person name="Boore J.L."/>
            <person name="Grigoriev I.V."/>
            <person name="Lindberg D.R."/>
            <person name="Seaver E.C."/>
            <person name="Weisblat D.A."/>
            <person name="Putnam N.H."/>
            <person name="Rokhsar D.S."/>
        </authorList>
    </citation>
    <scope>NUCLEOTIDE SEQUENCE</scope>
</reference>
<dbReference type="AlphaFoldDB" id="T1EYA9"/>
<dbReference type="GeneID" id="20201559"/>
<evidence type="ECO:0000313" key="4">
    <source>
        <dbReference type="Proteomes" id="UP000015101"/>
    </source>
</evidence>
<accession>T1EYA9</accession>
<reference evidence="4" key="1">
    <citation type="submission" date="2012-12" db="EMBL/GenBank/DDBJ databases">
        <authorList>
            <person name="Hellsten U."/>
            <person name="Grimwood J."/>
            <person name="Chapman J.A."/>
            <person name="Shapiro H."/>
            <person name="Aerts A."/>
            <person name="Otillar R.P."/>
            <person name="Terry A.Y."/>
            <person name="Boore J.L."/>
            <person name="Simakov O."/>
            <person name="Marletaz F."/>
            <person name="Cho S.-J."/>
            <person name="Edsinger-Gonzales E."/>
            <person name="Havlak P."/>
            <person name="Kuo D.-H."/>
            <person name="Larsson T."/>
            <person name="Lv J."/>
            <person name="Arendt D."/>
            <person name="Savage R."/>
            <person name="Osoegawa K."/>
            <person name="de Jong P."/>
            <person name="Lindberg D.R."/>
            <person name="Seaver E.C."/>
            <person name="Weisblat D.A."/>
            <person name="Putnam N.H."/>
            <person name="Grigoriev I.V."/>
            <person name="Rokhsar D.S."/>
        </authorList>
    </citation>
    <scope>NUCLEOTIDE SEQUENCE</scope>
</reference>
<keyword evidence="4" id="KW-1185">Reference proteome</keyword>
<dbReference type="KEGG" id="hro:HELRODRAFT_166630"/>
<organism evidence="3 4">
    <name type="scientific">Helobdella robusta</name>
    <name type="common">Californian leech</name>
    <dbReference type="NCBI Taxonomy" id="6412"/>
    <lineage>
        <taxon>Eukaryota</taxon>
        <taxon>Metazoa</taxon>
        <taxon>Spiralia</taxon>
        <taxon>Lophotrochozoa</taxon>
        <taxon>Annelida</taxon>
        <taxon>Clitellata</taxon>
        <taxon>Hirudinea</taxon>
        <taxon>Rhynchobdellida</taxon>
        <taxon>Glossiphoniidae</taxon>
        <taxon>Helobdella</taxon>
    </lineage>
</organism>
<sequence length="100" mass="12260">MALRWYRNSEKELFCSIMLKINKNFGFELKKLEDDLRSTVKKVKQNCNRCIRIRLSLYLMTVTGFKYFVVKLSWNEKMLHNNKMHYIYRSNNLDNDNREK</sequence>
<dbReference type="CTD" id="20201559"/>
<dbReference type="EnsemblMetazoa" id="HelroT166630">
    <property type="protein sequence ID" value="HelroP166630"/>
    <property type="gene ID" value="HelroG166630"/>
</dbReference>
<keyword evidence="1" id="KW-0472">Membrane</keyword>
<evidence type="ECO:0000256" key="1">
    <source>
        <dbReference type="SAM" id="Phobius"/>
    </source>
</evidence>
<protein>
    <submittedName>
        <fullName evidence="2 3">Uncharacterized protein</fullName>
    </submittedName>
</protein>
<keyword evidence="1" id="KW-0812">Transmembrane</keyword>
<evidence type="ECO:0000313" key="3">
    <source>
        <dbReference type="EnsemblMetazoa" id="HelroP166630"/>
    </source>
</evidence>
<evidence type="ECO:0000313" key="2">
    <source>
        <dbReference type="EMBL" id="ESO11617.1"/>
    </source>
</evidence>
<proteinExistence type="predicted"/>
<name>T1EYA9_HELRO</name>
<dbReference type="EMBL" id="AMQM01002483">
    <property type="status" value="NOT_ANNOTATED_CDS"/>
    <property type="molecule type" value="Genomic_DNA"/>
</dbReference>
<dbReference type="Proteomes" id="UP000015101">
    <property type="component" value="Unassembled WGS sequence"/>
</dbReference>
<feature type="transmembrane region" description="Helical" evidence="1">
    <location>
        <begin position="55"/>
        <end position="74"/>
    </location>
</feature>
<dbReference type="HOGENOM" id="CLU_2308996_0_0_1"/>